<sequence>MVKVACPECGGKGEVSTACKDCRGRGVAIHREESVKRGMPVIRDCQRCGGRGCERLPSTEAFNAICKVTSAITLDTWKKSVKRFYDTLVVRFDIEEAWAERQLKRVTR</sequence>
<dbReference type="Gene3D" id="1.10.274.110">
    <property type="match status" value="1"/>
</dbReference>
<evidence type="ECO:0000256" key="2">
    <source>
        <dbReference type="ARBA" id="ARBA00023125"/>
    </source>
</evidence>
<dbReference type="InterPro" id="IPR036410">
    <property type="entry name" value="HSP_DnaJ_Cys-rich_dom_sf"/>
</dbReference>
<dbReference type="EMBL" id="WCEW01000170">
    <property type="protein sequence ID" value="MTE92689.1"/>
    <property type="molecule type" value="Genomic_DNA"/>
</dbReference>
<dbReference type="AlphaFoldDB" id="A0A4Q0B4T9"/>
<evidence type="ECO:0000256" key="1">
    <source>
        <dbReference type="ARBA" id="ARBA00023015"/>
    </source>
</evidence>
<gene>
    <name evidence="4" type="ORF">F9B07_29035</name>
</gene>
<dbReference type="GO" id="GO:0003677">
    <property type="term" value="F:DNA binding"/>
    <property type="evidence" value="ECO:0007669"/>
    <property type="project" value="UniProtKB-KW"/>
</dbReference>
<dbReference type="InterPro" id="IPR003222">
    <property type="entry name" value="Antitermntn"/>
</dbReference>
<dbReference type="Pfam" id="PF03589">
    <property type="entry name" value="Antiterm"/>
    <property type="match status" value="1"/>
</dbReference>
<evidence type="ECO:0000313" key="4">
    <source>
        <dbReference type="EMBL" id="MTE92689.1"/>
    </source>
</evidence>
<dbReference type="InterPro" id="IPR038500">
    <property type="entry name" value="Antitermination_sf"/>
</dbReference>
<dbReference type="SUPFAM" id="SSF57938">
    <property type="entry name" value="DnaJ/Hsp40 cysteine-rich domain"/>
    <property type="match status" value="1"/>
</dbReference>
<keyword evidence="2" id="KW-0238">DNA-binding</keyword>
<evidence type="ECO:0000256" key="3">
    <source>
        <dbReference type="ARBA" id="ARBA00023163"/>
    </source>
</evidence>
<organism evidence="4 5">
    <name type="scientific">Escherichia coli</name>
    <dbReference type="NCBI Taxonomy" id="562"/>
    <lineage>
        <taxon>Bacteria</taxon>
        <taxon>Pseudomonadati</taxon>
        <taxon>Pseudomonadota</taxon>
        <taxon>Gammaproteobacteria</taxon>
        <taxon>Enterobacterales</taxon>
        <taxon>Enterobacteriaceae</taxon>
        <taxon>Escherichia</taxon>
    </lineage>
</organism>
<reference evidence="4 5" key="1">
    <citation type="submission" date="2019-10" db="EMBL/GenBank/DDBJ databases">
        <title>Comparative genomic analysis of antimicrobial resistant Escherichia coli of diverse origin.</title>
        <authorList>
            <person name="Ghatak S."/>
            <person name="Milton A.P."/>
            <person name="Rhetso K."/>
            <person name="Purkait D."/>
            <person name="Das S."/>
            <person name="Puro K.-U."/>
            <person name="Shakuntala I."/>
            <person name="Sen A."/>
            <person name="Sanjukta R."/>
            <person name="Priya G.B."/>
            <person name="Mawlong M."/>
            <person name="Lyngdoh V."/>
            <person name="Rynghang J."/>
            <person name="Mawphlang B.L."/>
        </authorList>
    </citation>
    <scope>NUCLEOTIDE SEQUENCE [LARGE SCALE GENOMIC DNA]</scope>
    <source>
        <strain evidence="4 5">SE161</strain>
    </source>
</reference>
<keyword evidence="1" id="KW-0805">Transcription regulation</keyword>
<evidence type="ECO:0000313" key="5">
    <source>
        <dbReference type="Proteomes" id="UP000486847"/>
    </source>
</evidence>
<accession>A0A4Q0B4T9</accession>
<proteinExistence type="predicted"/>
<keyword evidence="3" id="KW-0804">Transcription</keyword>
<dbReference type="Proteomes" id="UP000486847">
    <property type="component" value="Unassembled WGS sequence"/>
</dbReference>
<dbReference type="GO" id="GO:0006355">
    <property type="term" value="P:regulation of DNA-templated transcription"/>
    <property type="evidence" value="ECO:0007669"/>
    <property type="project" value="InterPro"/>
</dbReference>
<name>A0A4Q0B4T9_ECOLX</name>
<comment type="caution">
    <text evidence="4">The sequence shown here is derived from an EMBL/GenBank/DDBJ whole genome shotgun (WGS) entry which is preliminary data.</text>
</comment>
<protein>
    <submittedName>
        <fullName evidence="4">Antitermination protein</fullName>
    </submittedName>
</protein>